<evidence type="ECO:0000256" key="2">
    <source>
        <dbReference type="ARBA" id="ARBA00010992"/>
    </source>
</evidence>
<evidence type="ECO:0000256" key="5">
    <source>
        <dbReference type="ARBA" id="ARBA00023136"/>
    </source>
</evidence>
<feature type="domain" description="Major facilitator superfamily (MFS) profile" evidence="7">
    <location>
        <begin position="1"/>
        <end position="183"/>
    </location>
</feature>
<keyword evidence="3 6" id="KW-0812">Transmembrane</keyword>
<dbReference type="Proteomes" id="UP001152533">
    <property type="component" value="Unassembled WGS sequence"/>
</dbReference>
<dbReference type="PANTHER" id="PTHR48022">
    <property type="entry name" value="PLASTIDIC GLUCOSE TRANSPORTER 4"/>
    <property type="match status" value="1"/>
</dbReference>
<name>A0A9W4RHG6_9PEZI</name>
<dbReference type="GO" id="GO:0005351">
    <property type="term" value="F:carbohydrate:proton symporter activity"/>
    <property type="evidence" value="ECO:0007669"/>
    <property type="project" value="TreeGrafter"/>
</dbReference>
<sequence length="195" mass="20382">MVGSGFVSGYGSQIFETGGWSSELAALLAGMGIITQAAFGLPGALLSDTIGRRKAMIGGSAIGAVVLALVGMCGYFVNKYTHTNPALAKSYGSATVALVFLWDAIFGATLLWCPFAYPSEIFPAQSRAKGSSVGIVGLGIGSFFASMISPYLFAAIGYQSLFMICGLSVMVALICYFWMPETAGKTLEQIDGLYD</sequence>
<organism evidence="8 9">
    <name type="scientific">Colletotrichum noveboracense</name>
    <dbReference type="NCBI Taxonomy" id="2664923"/>
    <lineage>
        <taxon>Eukaryota</taxon>
        <taxon>Fungi</taxon>
        <taxon>Dikarya</taxon>
        <taxon>Ascomycota</taxon>
        <taxon>Pezizomycotina</taxon>
        <taxon>Sordariomycetes</taxon>
        <taxon>Hypocreomycetidae</taxon>
        <taxon>Glomerellales</taxon>
        <taxon>Glomerellaceae</taxon>
        <taxon>Colletotrichum</taxon>
        <taxon>Colletotrichum gloeosporioides species complex</taxon>
    </lineage>
</organism>
<evidence type="ECO:0000256" key="6">
    <source>
        <dbReference type="SAM" id="Phobius"/>
    </source>
</evidence>
<feature type="transmembrane region" description="Helical" evidence="6">
    <location>
        <begin position="57"/>
        <end position="78"/>
    </location>
</feature>
<dbReference type="InterPro" id="IPR005828">
    <property type="entry name" value="MFS_sugar_transport-like"/>
</dbReference>
<dbReference type="GO" id="GO:0016020">
    <property type="term" value="C:membrane"/>
    <property type="evidence" value="ECO:0007669"/>
    <property type="project" value="UniProtKB-SubCell"/>
</dbReference>
<dbReference type="InterPro" id="IPR050360">
    <property type="entry name" value="MFS_Sugar_Transporters"/>
</dbReference>
<accession>A0A9W4RHG6</accession>
<evidence type="ECO:0000259" key="7">
    <source>
        <dbReference type="PROSITE" id="PS50850"/>
    </source>
</evidence>
<dbReference type="PANTHER" id="PTHR48022:SF78">
    <property type="entry name" value="MONOSACCHARIDE TRANSPORTER, PUTATIVE (AFU_ORTHOLOGUE AFUA_2G02110)-RELATED"/>
    <property type="match status" value="1"/>
</dbReference>
<dbReference type="EMBL" id="CAMGZC010000011">
    <property type="protein sequence ID" value="CAI0641357.1"/>
    <property type="molecule type" value="Genomic_DNA"/>
</dbReference>
<dbReference type="InterPro" id="IPR020846">
    <property type="entry name" value="MFS_dom"/>
</dbReference>
<reference evidence="8" key="1">
    <citation type="submission" date="2022-08" db="EMBL/GenBank/DDBJ databases">
        <authorList>
            <person name="Giroux E."/>
            <person name="Giroux E."/>
        </authorList>
    </citation>
    <scope>NUCLEOTIDE SEQUENCE</scope>
    <source>
        <strain evidence="8">H1091258</strain>
    </source>
</reference>
<comment type="caution">
    <text evidence="8">The sequence shown here is derived from an EMBL/GenBank/DDBJ whole genome shotgun (WGS) entry which is preliminary data.</text>
</comment>
<dbReference type="InterPro" id="IPR036259">
    <property type="entry name" value="MFS_trans_sf"/>
</dbReference>
<keyword evidence="4 6" id="KW-1133">Transmembrane helix</keyword>
<evidence type="ECO:0000313" key="8">
    <source>
        <dbReference type="EMBL" id="CAI0641357.1"/>
    </source>
</evidence>
<feature type="transmembrane region" description="Helical" evidence="6">
    <location>
        <begin position="160"/>
        <end position="179"/>
    </location>
</feature>
<evidence type="ECO:0000256" key="3">
    <source>
        <dbReference type="ARBA" id="ARBA00022692"/>
    </source>
</evidence>
<keyword evidence="9" id="KW-1185">Reference proteome</keyword>
<feature type="transmembrane region" description="Helical" evidence="6">
    <location>
        <begin position="90"/>
        <end position="112"/>
    </location>
</feature>
<proteinExistence type="inferred from homology"/>
<feature type="transmembrane region" description="Helical" evidence="6">
    <location>
        <begin position="133"/>
        <end position="154"/>
    </location>
</feature>
<dbReference type="AlphaFoldDB" id="A0A9W4RHG6"/>
<evidence type="ECO:0000313" key="9">
    <source>
        <dbReference type="Proteomes" id="UP001152533"/>
    </source>
</evidence>
<keyword evidence="5 6" id="KW-0472">Membrane</keyword>
<protein>
    <recommendedName>
        <fullName evidence="7">Major facilitator superfamily (MFS) profile domain-containing protein</fullName>
    </recommendedName>
</protein>
<gene>
    <name evidence="8" type="ORF">CGXH109_LOCUS3244</name>
</gene>
<dbReference type="Pfam" id="PF00083">
    <property type="entry name" value="Sugar_tr"/>
    <property type="match status" value="1"/>
</dbReference>
<evidence type="ECO:0000256" key="4">
    <source>
        <dbReference type="ARBA" id="ARBA00022989"/>
    </source>
</evidence>
<feature type="transmembrane region" description="Helical" evidence="6">
    <location>
        <begin position="24"/>
        <end position="45"/>
    </location>
</feature>
<evidence type="ECO:0000256" key="1">
    <source>
        <dbReference type="ARBA" id="ARBA00004141"/>
    </source>
</evidence>
<comment type="subcellular location">
    <subcellularLocation>
        <location evidence="1">Membrane</location>
        <topology evidence="1">Multi-pass membrane protein</topology>
    </subcellularLocation>
</comment>
<dbReference type="PROSITE" id="PS50850">
    <property type="entry name" value="MFS"/>
    <property type="match status" value="1"/>
</dbReference>
<dbReference type="SUPFAM" id="SSF103473">
    <property type="entry name" value="MFS general substrate transporter"/>
    <property type="match status" value="1"/>
</dbReference>
<comment type="similarity">
    <text evidence="2">Belongs to the major facilitator superfamily. Sugar transporter (TC 2.A.1.1) family.</text>
</comment>
<dbReference type="Gene3D" id="1.20.1250.20">
    <property type="entry name" value="MFS general substrate transporter like domains"/>
    <property type="match status" value="1"/>
</dbReference>